<accession>A0A1Q4UZZ4</accession>
<dbReference type="Pfam" id="PF05721">
    <property type="entry name" value="PhyH"/>
    <property type="match status" value="1"/>
</dbReference>
<dbReference type="InterPro" id="IPR008775">
    <property type="entry name" value="Phytyl_CoA_dOase-like"/>
</dbReference>
<dbReference type="RefSeq" id="WP_073793827.1">
    <property type="nucleotide sequence ID" value="NZ_LFBV01000010.1"/>
</dbReference>
<evidence type="ECO:0000313" key="2">
    <source>
        <dbReference type="Proteomes" id="UP000186455"/>
    </source>
</evidence>
<dbReference type="PANTHER" id="PTHR20883:SF48">
    <property type="entry name" value="ECTOINE DIOXYGENASE"/>
    <property type="match status" value="1"/>
</dbReference>
<evidence type="ECO:0000313" key="1">
    <source>
        <dbReference type="EMBL" id="OKH91148.1"/>
    </source>
</evidence>
<proteinExistence type="predicted"/>
<comment type="caution">
    <text evidence="1">The sequence shown here is derived from an EMBL/GenBank/DDBJ whole genome shotgun (WGS) entry which is preliminary data.</text>
</comment>
<name>A0A1Q4UZZ4_9ACTN</name>
<dbReference type="Gene3D" id="2.60.120.620">
    <property type="entry name" value="q2cbj1_9rhob like domain"/>
    <property type="match status" value="1"/>
</dbReference>
<dbReference type="GO" id="GO:0016706">
    <property type="term" value="F:2-oxoglutarate-dependent dioxygenase activity"/>
    <property type="evidence" value="ECO:0007669"/>
    <property type="project" value="UniProtKB-ARBA"/>
</dbReference>
<dbReference type="PANTHER" id="PTHR20883">
    <property type="entry name" value="PHYTANOYL-COA DIOXYGENASE DOMAIN CONTAINING 1"/>
    <property type="match status" value="1"/>
</dbReference>
<gene>
    <name evidence="1" type="ORF">AB852_32355</name>
</gene>
<dbReference type="STRING" id="1048205.AB852_32355"/>
<keyword evidence="2" id="KW-1185">Reference proteome</keyword>
<organism evidence="1 2">
    <name type="scientific">Streptomyces uncialis</name>
    <dbReference type="NCBI Taxonomy" id="1048205"/>
    <lineage>
        <taxon>Bacteria</taxon>
        <taxon>Bacillati</taxon>
        <taxon>Actinomycetota</taxon>
        <taxon>Actinomycetes</taxon>
        <taxon>Kitasatosporales</taxon>
        <taxon>Streptomycetaceae</taxon>
        <taxon>Streptomyces</taxon>
    </lineage>
</organism>
<reference evidence="1 2" key="1">
    <citation type="submission" date="2015-06" db="EMBL/GenBank/DDBJ databases">
        <title>Cloning and characterization of the uncialamcin biosynthetic gene cluster.</title>
        <authorList>
            <person name="Yan X."/>
            <person name="Huang T."/>
            <person name="Ge H."/>
            <person name="Shen B."/>
        </authorList>
    </citation>
    <scope>NUCLEOTIDE SEQUENCE [LARGE SCALE GENOMIC DNA]</scope>
    <source>
        <strain evidence="1 2">DCA2648</strain>
    </source>
</reference>
<dbReference type="SUPFAM" id="SSF51197">
    <property type="entry name" value="Clavaminate synthase-like"/>
    <property type="match status" value="1"/>
</dbReference>
<dbReference type="GO" id="GO:0005506">
    <property type="term" value="F:iron ion binding"/>
    <property type="evidence" value="ECO:0007669"/>
    <property type="project" value="UniProtKB-ARBA"/>
</dbReference>
<sequence>MRAQISMDLENDLLEKFRTDGYVVLPGFLPPDLLARLRPEVDHWVDSGLRRRSIDACRYPGPVPGGLPPFVEIELPAHGELAAHPPLLRVLCHLIGPDFVFHHLHSDRRGAAAPGKAWHHDYEQHPQRDRRLPMAHALHYIGGLDPSMDPLAVLPGSHREVVGKTARAHLGTGELPGEVVIDDLPPGSTVLLHSALFHARRAAPEPAGGFRYMIDGSYCRTGVKWPPVKPYWRHVLATARRLGLDRGEWPELFNEAHFTEYGSTGYGSTGYGGQPR</sequence>
<keyword evidence="1" id="KW-0560">Oxidoreductase</keyword>
<dbReference type="AlphaFoldDB" id="A0A1Q4UZZ4"/>
<dbReference type="Proteomes" id="UP000186455">
    <property type="component" value="Unassembled WGS sequence"/>
</dbReference>
<protein>
    <submittedName>
        <fullName evidence="1">Phytanoyl-CoA dioxygenase</fullName>
    </submittedName>
</protein>
<dbReference type="EMBL" id="LFBV01000010">
    <property type="protein sequence ID" value="OKH91148.1"/>
    <property type="molecule type" value="Genomic_DNA"/>
</dbReference>
<keyword evidence="1" id="KW-0223">Dioxygenase</keyword>